<dbReference type="AlphaFoldDB" id="A0AAD1XJD3"/>
<keyword evidence="1" id="KW-0812">Transmembrane</keyword>
<comment type="caution">
    <text evidence="2">The sequence shown here is derived from an EMBL/GenBank/DDBJ whole genome shotgun (WGS) entry which is preliminary data.</text>
</comment>
<name>A0AAD1XJD3_EUPCR</name>
<gene>
    <name evidence="2" type="ORF">ECRASSUSDP1_LOCUS15036</name>
</gene>
<evidence type="ECO:0000256" key="1">
    <source>
        <dbReference type="SAM" id="Phobius"/>
    </source>
</evidence>
<dbReference type="EMBL" id="CAMPGE010015047">
    <property type="protein sequence ID" value="CAI2373690.1"/>
    <property type="molecule type" value="Genomic_DNA"/>
</dbReference>
<protein>
    <submittedName>
        <fullName evidence="2">Uncharacterized protein</fullName>
    </submittedName>
</protein>
<accession>A0AAD1XJD3</accession>
<keyword evidence="1" id="KW-1133">Transmembrane helix</keyword>
<reference evidence="2" key="1">
    <citation type="submission" date="2023-07" db="EMBL/GenBank/DDBJ databases">
        <authorList>
            <consortium name="AG Swart"/>
            <person name="Singh M."/>
            <person name="Singh A."/>
            <person name="Seah K."/>
            <person name="Emmerich C."/>
        </authorList>
    </citation>
    <scope>NUCLEOTIDE SEQUENCE</scope>
    <source>
        <strain evidence="2">DP1</strain>
    </source>
</reference>
<keyword evidence="1" id="KW-0472">Membrane</keyword>
<proteinExistence type="predicted"/>
<evidence type="ECO:0000313" key="2">
    <source>
        <dbReference type="EMBL" id="CAI2373690.1"/>
    </source>
</evidence>
<dbReference type="Proteomes" id="UP001295684">
    <property type="component" value="Unassembled WGS sequence"/>
</dbReference>
<organism evidence="2 3">
    <name type="scientific">Euplotes crassus</name>
    <dbReference type="NCBI Taxonomy" id="5936"/>
    <lineage>
        <taxon>Eukaryota</taxon>
        <taxon>Sar</taxon>
        <taxon>Alveolata</taxon>
        <taxon>Ciliophora</taxon>
        <taxon>Intramacronucleata</taxon>
        <taxon>Spirotrichea</taxon>
        <taxon>Hypotrichia</taxon>
        <taxon>Euplotida</taxon>
        <taxon>Euplotidae</taxon>
        <taxon>Moneuplotes</taxon>
    </lineage>
</organism>
<sequence length="76" mass="8739">MSASKVASRNSLCILISSSMPPSKQSSRASLISFLFFHGFFIDKSLTYAILYIIILLNKRYRIFTNNLKLVFPVRY</sequence>
<feature type="transmembrane region" description="Helical" evidence="1">
    <location>
        <begin position="31"/>
        <end position="57"/>
    </location>
</feature>
<keyword evidence="3" id="KW-1185">Reference proteome</keyword>
<evidence type="ECO:0000313" key="3">
    <source>
        <dbReference type="Proteomes" id="UP001295684"/>
    </source>
</evidence>